<dbReference type="FunFam" id="3.30.559.10:FF:000016">
    <property type="entry name" value="Nonribosomal peptide synthase Pes1"/>
    <property type="match status" value="2"/>
</dbReference>
<proteinExistence type="inferred from homology"/>
<dbReference type="FunFam" id="3.40.50.980:FF:000001">
    <property type="entry name" value="Non-ribosomal peptide synthetase"/>
    <property type="match status" value="1"/>
</dbReference>
<dbReference type="SUPFAM" id="SSF52777">
    <property type="entry name" value="CoA-dependent acyltransferases"/>
    <property type="match status" value="14"/>
</dbReference>
<dbReference type="Pfam" id="PF00668">
    <property type="entry name" value="Condensation"/>
    <property type="match status" value="6"/>
</dbReference>
<evidence type="ECO:0000256" key="10">
    <source>
        <dbReference type="ARBA" id="ARBA00023002"/>
    </source>
</evidence>
<feature type="domain" description="Carrier" evidence="15">
    <location>
        <begin position="2492"/>
        <end position="2568"/>
    </location>
</feature>
<dbReference type="Gene3D" id="3.40.50.12780">
    <property type="entry name" value="N-terminal domain of ligase-like"/>
    <property type="match status" value="2"/>
</dbReference>
<evidence type="ECO:0000313" key="17">
    <source>
        <dbReference type="Proteomes" id="UP000319663"/>
    </source>
</evidence>
<name>A0A507R4X9_MONPU</name>
<dbReference type="Proteomes" id="UP000319663">
    <property type="component" value="Unassembled WGS sequence"/>
</dbReference>
<dbReference type="GO" id="GO:0016874">
    <property type="term" value="F:ligase activity"/>
    <property type="evidence" value="ECO:0007669"/>
    <property type="project" value="UniProtKB-KW"/>
</dbReference>
<evidence type="ECO:0000256" key="2">
    <source>
        <dbReference type="ARBA" id="ARBA00004831"/>
    </source>
</evidence>
<dbReference type="FunFam" id="3.30.559.30:FF:000005">
    <property type="entry name" value="Nonribosomal peptide synthase Pes1"/>
    <property type="match status" value="1"/>
</dbReference>
<feature type="compositionally biased region" description="Polar residues" evidence="14">
    <location>
        <begin position="2482"/>
        <end position="2495"/>
    </location>
</feature>
<dbReference type="CDD" id="cd05918">
    <property type="entry name" value="A_NRPS_SidN3_like"/>
    <property type="match status" value="3"/>
</dbReference>
<accession>A0A507R4X9</accession>
<keyword evidence="5" id="KW-0596">Phosphopantetheine</keyword>
<comment type="caution">
    <text evidence="16">The sequence shown here is derived from an EMBL/GenBank/DDBJ whole genome shotgun (WGS) entry which is preliminary data.</text>
</comment>
<dbReference type="FunFam" id="3.40.50.12780:FF:000014">
    <property type="entry name" value="Nonribosomal peptide synthetase 1"/>
    <property type="match status" value="3"/>
</dbReference>
<dbReference type="PROSITE" id="PS50075">
    <property type="entry name" value="CARRIER"/>
    <property type="match status" value="4"/>
</dbReference>
<keyword evidence="10" id="KW-0560">Oxidoreductase</keyword>
<evidence type="ECO:0000256" key="6">
    <source>
        <dbReference type="ARBA" id="ARBA00022553"/>
    </source>
</evidence>
<sequence length="5736" mass="638930">MEQLIPCYFPSFSVSTTQARHLESSSLTLSDRDAGQLVSAASTHTLDALLRTAWALVLRCYTGSDEVCFGYQSSGRQENGHSLSSSPPVPISAVCISISDSDRLDDITHRSRLHDCRIRIRADILPNDVKVFLEWWSNEMSSEQIKRVNRLFGQALSHLLAGRDRTVGQLRLFTEEDWKTISKWNEALPQTQNRCIHDIIQEQVRRGPAKEAINAWDGRLTYSELDSLSSRLAHSLQSRGVEPEVCVPLFFEKTKWYIVAMLGVLKAGGAFVPMDPSHPPNRLQSLIRTVGARIILCSSSHTKMLQNVTSVPVVTVDDSLMRHCRTEALVSSEVHPGNAAYVIFTSGSTGKPKGTLIEHRAFCSSAHAHSAPLRIDSDSRVLQFAAHTFDASLAEILSPLMNGATVCVPSEESRLNDLAGAINNLNANYMSLTPSVVGFLEPSMVPNVKTVILAGEAMSELQRDTWCKIDLVNGFGPTETSITSAVNSKVTEYTDCKDVGQPVGGRCWIVDPQDHDRLVPVGAPGEMLVEGPSLARGYLNDLRKTADVFVYDPAWAVERSYARRRRRFYKTGDMVKLHGQRVELGEIESCLMADTHIQHAMVLVPKTGFAREKLVVVFCLSDPQKARSDQKAEEIVLDKSPAKRNRIAILRKRLGTKLPLYMVPTIWLNVESMPLLASGKLDRKKVGNWLSEIEDDPELEADEDQTQLNSASDTERELARIWGRVLNIPENRIKLTESFLRLGGDSLAAMTCASQCKKAGIGLTVQDILRCRSIQDLARNVPAVQTPSITYEEKLDEPFDLSPIQYLHSIVRKEDQGYFNQSVLTRLNRRIDGHSLKTAVEALVARHSMLRARFSTGPGGKMQQHITRKVHSSYRLRYHKTENLNGIEQIMACSQRSIDCFVGPVIAVDLIEVEEEGQLMFLVAHHLVVDIVSWRLILEDLEEMLLEPEKAALARSSLPFQTWCSLQAEQSAFHPCEELESFPPNDLSIWGIDNSAVTYGDVECSTFEVDAESTSLILTECHGSANTEAVDILLASLLQSFGKAFPRGPVPVIYNEGHGREAWDSSIDISRTVGWFTTLYPIWVQDVSQKHPVETVLRVKDIRRRAVDNGRAFFAYSTLTEEGRKKYPHPTPMGISFNYLGQNRDLQNKAGLFRLADQMVGETREGGGSADFGRDTPRFALVEISAAVANGRLRFTFSFNKAMRHQDRLQSWISHCQDVLESLPRQMLSLAPTRTLSDFPMLPMNYDDFQKIQSSILPNYGVTSIEEVEDMYPCTRMQQGILLSRCRNPSLYAVHTTFEVRDQRGLGSCRDRLMKAWNKMLTRHSMLRTIFVNKLTSRVPFGQVVLKDSIHFQPNYLECANEDQVVPTFDNQKPVATHSACRFSICRIRKGKIFCRLEMNHAAMDGESISILLRDLRQAYAESGDVLPIPQFRDFYSHLESLTPAAGVDYWSSYLEGVKPCHFPVNSATIGVTSALRTMRLDFPGCDRLNQLCKAVGITPSTVFNVAWGLVLSTLVDSDDVCFAYTTSLRDAPVKNIESVVGPVMNLTVCRIQLPATSRLLDVFQCVQNDYTESIPHRSCSLIDIQHRLKLSRTSLFNTGLSYRKLADDNSRGTHPVEFVQKGLIHDPAETCVYVNVEATDREAQIELNYWTDCLSDKQAEVVAKVFCDHLDAIINDCSKEIGQLNISTERKTLIQGPNYASESYSLDFETEPCYLPALGSSTEIGIKSERINIERSEELRKFCLKNDVPASSIFELVWGLILRLYSGAVEVCFGVLSITDYAETDNFGNLSVSGIILNNEVSVLEALQKLMANSVQTSQRQIPSSQFLRGSKDEYPFNSIIYTQPAIGKDITPAVIKKLLISAAASALVKVSLSSATTTVDIHFSSDRISKPFIDNIVSCFKYLLYQIIEADLFSLKIDDLNFFDDLTCSRVRDWNRAVPDKYEKCVHEVIEMQTWLGRTFAPAICAWDEEMTYSELWAASTRLSHHLRRMGVEPETIVALCFDKSAWAIVSQLAVLQAGGAFVSLDPSHAEGRLQTLAEQVQSPLVLCSPAHYAKSSRICKTAYAVDRHAVDGLPDTAPPAGSLNATPRNAAYVVFTSGTTGTPKAIVIEHASLTTAAMKWNRALFYNSETRAFQFSNFTFDASIMDTYFTLLNGGCLCIPSEEERMNDPAGAVRRTNANLMTAVPSFINNINPDSIPSVKTLIMGGEKMPLGAIEKWKDRRVINAYGPSEATITAASSIKTPGDGTIVNRDCSDIGINHCGRTWIVDPSNYNRLVPSGAVGELVLEGPNVGRGYFNNEEKTKQSFIIDPAWARDPRLQDIFSKKERMYRTGDLVRYTADGTLSFLSRADTQIKLNGQRIELGEIEYHCAALLPSTSQVVVEMITPRQRTIAPGLAAFFTSSLEEGESGESSELLLPLTASRTKLVEQLRTGLLDRLPFLWIPKFYFPIRYMPRSASSKLDRRKLRETAEPLSKADMESQPVSTSSKQRSTGNGLEAKLRTLWEQVMNLVTGSVADDDNFFGLGGDSLAAMNLVSAAQSQGISLNVSDVFQHPVLLDLASVCEVSTITEVAAIKPFELLPAYVPVEEVMEEAADYCDVPVSSIVDIYPCSPVQEGLITSSTTQEGAYVARCVYCLADSVDLKDFKAAWQKTVDELEILRTRIVHTAEANFCQVVLKPAPIQWVQRDIPPTASENLPALPSEQGGPLTQYEIAETKSSRYFIWSLHHAIYDGWSMPLILQQTEANYLLSTGRPIVSYNLFIQYLQQRDLAESDEFWKSYLSGFSSPSFPPIKGTKGGKVSTGKQQHVSMELRQSVPNVDMTLPVMVRAAWALVIAGQTDSGDVCFGETLMGRNINLPGVTEMVGPVLTTVPTRVKVNKQSSILSYLSEINQQTIDAIPHQHSGIQRIRKLSQDASAACDFQNLLVVQTEGQEVNDKLWKFEELHASKEFFTYPLVVECKIAGSQVRVTAHHDEAIVAGWKVQRLINQFNFLLEQLIEMPKQDDRTLADLDFVCHADKEQIADWNKGRNPPVERCIHDVIQEQLALHPESQAICAWDGALTYRQMWNLSSTLASYLISLGVGPEKFVPICMDKSVWAVVGVLGILIAGGAFVPLDPAHPKSRHDEIIDDVDAEFLICTPKYGHKYTAQVKNIIPLDGQIIETLPASLSQVRPNKRPTSSNMAFALFTSGSTGRPKGIVTEHASLLSSVMAFGPVVNLARGTRAFHFASLTFDAAVMEVLGTLVFGGCVCVPSEEERLNHISGAIRRMNVSWAFCTPSVASILEPSSVPSLKTLVCGGEMLSVEVIKKWSQCATLINGYGPTETTIFATLNTGISPSTEPACIGRGIKSTCTWIVDPDDHNRLVPVGEIGELALSGRPLAREYLKRPEKTATEFIENPRWASHFPGTSARRIYKTGDLVRYYPDGSVEYLGRKDHQVKLHGQRMELGEIESRLGQMNKIRHSVVLLPKTGLLKKRLIGVLSLNGVTGGDTSLISKGDCELVDETVMESAGISEIRKSLESQLPKYMVPQAWVVIRSLPMLVSGKIDRKQITAWIEKVDRPTYERIMQDEDKIGKEAVSSGSQPKSPERSAMDILRDVCATVLNLSASNLDVNRSFISLGGDSISGMAFVSRARKQGLIIKLRDILQVSSIKELAQSATFRETVRNKSDETGKLFSLSPIQDLYFRSAVKHKGASRFNQSITVRVARRIDQNTLQEALRAIVSRHGMLRSRFVLSPNGACKQKIVKDVESSYRLRNHVMEANASLQPRIAETQCSLDIEAGPILGADLFTIAGDEQVLFLVAHHLCIDMVSWRVVLQDLEDFLQTGVLSTEIPLSFQSWCDMQQAKGSAEQGNYKAGFVNEASNSDYWGIENTRNTYGQVKTKTIKMEKELTESALGSWHESLQTEPLDLLLAVAFHSFSQTFTDRELPVIYNESHGRQSSDPGVDVSGTVGWFTALQRLRVSTLSGNILDTMRQIKENREGSHNLSDFANCPRPLEIMFNYLGKLQQLERQDSLFQHYGQVFTEEDMTSFGDMGPDTARFALFELTAIVLQDSLQVSFTFNKNMRRQGQLQEWISMFDKTLRSSVSQLRSLASNAMVRSFPLLPATQGELQQLIDETLPRLGVYDKENIEDIYPCSPVQEGILLSQLRDPSSYIFHTVFEVTDNRSRRPIDANQLLNAWQQVINRHPIMRTIFVESNYKNGTFDQIVLKKVPANCLEVDCDGSTPLARLNGVKMQDRDANNSPQLPHQITICQESTGRMWLKIEMNHALIDGGSVSVLLRDFSAAYGSQLPTSPGPLYSDYVKYLRTSSYEEDIAHWTRYLHGIEPCHFPSSGSIGFKRQLNSLKVGFNRYDALQRLCQKESITFANLTLATWAVVLRVFTGQDDVCFGYPSAGRDAPVSGIQDGVGVFINMLCCRVQFSQQQSFTDIFKSVQKDYLDGLPHQKCSLAQIQNQLGMGGKMLFNTTLSIQNEMPSDFSIPSDFTGTAALSFKAQEIHDPSEYAITVNVLTGKGNEGIMLRYWSDIISDSQAQRIASTIVECFESSIQDPSQSISTLSELSRRGSQTPDVATLQSNISKLIDVQSLQKLIDDRIHEVISQILGKEGLQRKSFTGNLPTPDASRQSLATSVMSYDGQSSTGSVEAKINKVESLPDDSSADISPSEKQVPSEIEQKLLDLWSTSLEVAQDSIKPQDSFFKLGGDSIQAMRMASAAREQGLALRVSDIFRYPHFEAMADIVATKTMEVCIVPAFDGLAIVDRKQSESQVPGSEDGRPVSQMGQTAPMYSAVNLDPKTLQENIYPKIGLFKGEVIDILPVTDFQAMCLTGQQFSSRWMLNYFYFDGAGPLDIRRLEESCARVIETFDILRSVFVCSGKHFYQVVLKKVKVNLSVYETDKPLDEFTENLQKWDREQPLRQGEVFVKFFVAKKANSDSHRILIRLSHAQYDGVCLSKLLDAMKQGYEAGPLPLTSSFASHMRLLSSSVTPWHYRHYSALLNGSKMPQIIRRKSPNNFTYVGACTGVSREVEISMAANANITVATVVQAAWALTLAKISGQSDVVFGLTINGRNASFPGIETAVGPCVNVIPVRVKFGRQWNGLDLFRYIQDQQVANMPYENLGFREIIHHCTDWPKWSYFSTAVFHQNVPYEGFIELDENRYRIGGAGVVDNLSDLTLVSTPVGDTHFRIGLHYSEKGPINSAFASRLLEKACDAIEGLTTRPSALLPSSTTLESLPVHAIDDLPRPSDEDRIASYLKIYEMKDLLVYSAPLNRAWQQVLLPDQNPNRINGDLHPHTSFFSLGGDVFNMAQIACLLQEQGFGVRIEDLLEHPTLIGHMIVIDNKDASGERPSELAEGILQLRLHPVRPSFFQPPSGSASGLLPGFKRVSKARYSCPTSISFHPALSRPLHSHIACIPSLISLIRPELLHIPHPHQISRYQVAMSSYVSAARYGKDNVRLYKVHRDEKTGVQTVVEMTVRVLLEGDIETSYTKADNSVVVATDSIKNTIYILAKQNPVTPPELFGSILGTHFIQKYDHIHVAHVNIITHRWTRLNIDGKPHPHSFYRDSEETRDVQVDVTEGKGIDINTAIHGLTVLKSTNSQFWGFVRDEYTTLAETWDRILSTDVDANWQFKRFSNLDEVKANIPKFDATWAAARDITLKTFAEDNSASVQNTMYKMADQILAFQPLVETVEYSLPNKHYFELDLSWHKGLKNTGKDAEVYVPQTNPNGLIKCTVARSSQKAKL</sequence>
<dbReference type="PANTHER" id="PTHR45398:SF1">
    <property type="entry name" value="ENZYME, PUTATIVE (JCVI)-RELATED"/>
    <property type="match status" value="1"/>
</dbReference>
<dbReference type="FunFam" id="3.30.559.30:FF:000002">
    <property type="entry name" value="Nonribosomal peptide synthase Pes1"/>
    <property type="match status" value="2"/>
</dbReference>
<dbReference type="PANTHER" id="PTHR45398">
    <property type="match status" value="1"/>
</dbReference>
<dbReference type="CDD" id="cd19545">
    <property type="entry name" value="FUM14_C_NRPS-like"/>
    <property type="match status" value="1"/>
</dbReference>
<dbReference type="InterPro" id="IPR020806">
    <property type="entry name" value="PKS_PP-bd"/>
</dbReference>
<dbReference type="EC" id="1.7.3.3" evidence="4"/>
<dbReference type="InterPro" id="IPR042099">
    <property type="entry name" value="ANL_N_sf"/>
</dbReference>
<reference evidence="16 17" key="1">
    <citation type="submission" date="2019-06" db="EMBL/GenBank/DDBJ databases">
        <title>Wine fermentation using esterase from Monascus purpureus.</title>
        <authorList>
            <person name="Geng C."/>
            <person name="Zhang Y."/>
        </authorList>
    </citation>
    <scope>NUCLEOTIDE SEQUENCE [LARGE SCALE GENOMIC DNA]</scope>
    <source>
        <strain evidence="16">HQ1</strain>
    </source>
</reference>
<dbReference type="FunFam" id="3.30.300.30:FF:000015">
    <property type="entry name" value="Nonribosomal peptide synthase SidD"/>
    <property type="match status" value="3"/>
</dbReference>
<dbReference type="InterPro" id="IPR002042">
    <property type="entry name" value="Uricase"/>
</dbReference>
<dbReference type="PROSITE" id="PS00455">
    <property type="entry name" value="AMP_BINDING"/>
    <property type="match status" value="2"/>
</dbReference>
<dbReference type="FunFam" id="3.30.559.30:FF:000003">
    <property type="entry name" value="Nonribosomal peptide synthase SidD"/>
    <property type="match status" value="1"/>
</dbReference>
<dbReference type="SUPFAM" id="SSF55620">
    <property type="entry name" value="Tetrahydrobiopterin biosynthesis enzymes-like"/>
    <property type="match status" value="2"/>
</dbReference>
<dbReference type="InterPro" id="IPR000873">
    <property type="entry name" value="AMP-dep_synth/lig_dom"/>
</dbReference>
<organism evidence="16 17">
    <name type="scientific">Monascus purpureus</name>
    <name type="common">Red mold</name>
    <name type="synonym">Monascus anka</name>
    <dbReference type="NCBI Taxonomy" id="5098"/>
    <lineage>
        <taxon>Eukaryota</taxon>
        <taxon>Fungi</taxon>
        <taxon>Dikarya</taxon>
        <taxon>Ascomycota</taxon>
        <taxon>Pezizomycotina</taxon>
        <taxon>Eurotiomycetes</taxon>
        <taxon>Eurotiomycetidae</taxon>
        <taxon>Eurotiales</taxon>
        <taxon>Aspergillaceae</taxon>
        <taxon>Monascus</taxon>
    </lineage>
</organism>
<protein>
    <recommendedName>
        <fullName evidence="4">factor independent urate hydroxylase</fullName>
        <ecNumber evidence="4">1.7.3.3</ecNumber>
    </recommendedName>
    <alternativeName>
        <fullName evidence="13">Urate oxidase</fullName>
    </alternativeName>
</protein>
<evidence type="ECO:0000256" key="11">
    <source>
        <dbReference type="ARBA" id="ARBA00023140"/>
    </source>
</evidence>
<keyword evidence="17" id="KW-1185">Reference proteome</keyword>
<comment type="subcellular location">
    <subcellularLocation>
        <location evidence="1">Peroxisome</location>
    </subcellularLocation>
</comment>
<comment type="similarity">
    <text evidence="3">Belongs to the uricase family.</text>
</comment>
<dbReference type="GO" id="GO:0031177">
    <property type="term" value="F:phosphopantetheine binding"/>
    <property type="evidence" value="ECO:0007669"/>
    <property type="project" value="InterPro"/>
</dbReference>
<feature type="region of interest" description="Disordered" evidence="14">
    <location>
        <begin position="2471"/>
        <end position="2495"/>
    </location>
</feature>
<evidence type="ECO:0000259" key="15">
    <source>
        <dbReference type="PROSITE" id="PS50075"/>
    </source>
</evidence>
<dbReference type="UniPathway" id="UPA00394">
    <property type="reaction ID" value="UER00650"/>
</dbReference>
<dbReference type="InterPro" id="IPR010071">
    <property type="entry name" value="AA_adenyl_dom"/>
</dbReference>
<dbReference type="Gene3D" id="2.30.38.10">
    <property type="entry name" value="Luciferase, Domain 3"/>
    <property type="match status" value="1"/>
</dbReference>
<dbReference type="EMBL" id="VIFY01000005">
    <property type="protein sequence ID" value="TQB76992.1"/>
    <property type="molecule type" value="Genomic_DNA"/>
</dbReference>
<dbReference type="PRINTS" id="PR00093">
    <property type="entry name" value="URICASE"/>
</dbReference>
<evidence type="ECO:0000256" key="13">
    <source>
        <dbReference type="ARBA" id="ARBA00031317"/>
    </source>
</evidence>
<dbReference type="SUPFAM" id="SSF47336">
    <property type="entry name" value="ACP-like"/>
    <property type="match status" value="4"/>
</dbReference>
<evidence type="ECO:0000256" key="7">
    <source>
        <dbReference type="ARBA" id="ARBA00022598"/>
    </source>
</evidence>
<feature type="domain" description="Carrier" evidence="15">
    <location>
        <begin position="709"/>
        <end position="785"/>
    </location>
</feature>
<dbReference type="CDD" id="cd00445">
    <property type="entry name" value="Uricase"/>
    <property type="match status" value="1"/>
</dbReference>
<evidence type="ECO:0000256" key="5">
    <source>
        <dbReference type="ARBA" id="ARBA00022450"/>
    </source>
</evidence>
<dbReference type="InterPro" id="IPR009081">
    <property type="entry name" value="PP-bd_ACP"/>
</dbReference>
<dbReference type="Gene3D" id="1.10.1200.10">
    <property type="entry name" value="ACP-like"/>
    <property type="match status" value="5"/>
</dbReference>
<dbReference type="FunFam" id="3.10.270.10:FF:000001">
    <property type="entry name" value="Uricase"/>
    <property type="match status" value="1"/>
</dbReference>
<dbReference type="FunFam" id="1.10.1200.10:FF:000005">
    <property type="entry name" value="Nonribosomal peptide synthetase 1"/>
    <property type="match status" value="3"/>
</dbReference>
<dbReference type="CDD" id="cd19542">
    <property type="entry name" value="CT_NRPS-like"/>
    <property type="match status" value="3"/>
</dbReference>
<dbReference type="CDD" id="cd19534">
    <property type="entry name" value="E_NRPS"/>
    <property type="match status" value="1"/>
</dbReference>
<keyword evidence="6" id="KW-0597">Phosphoprotein</keyword>
<dbReference type="Gene3D" id="3.30.300.30">
    <property type="match status" value="3"/>
</dbReference>
<dbReference type="Gene3D" id="3.10.270.10">
    <property type="entry name" value="Urate Oxidase"/>
    <property type="match status" value="1"/>
</dbReference>
<evidence type="ECO:0000256" key="1">
    <source>
        <dbReference type="ARBA" id="ARBA00004275"/>
    </source>
</evidence>
<dbReference type="Pfam" id="PF00550">
    <property type="entry name" value="PP-binding"/>
    <property type="match status" value="5"/>
</dbReference>
<evidence type="ECO:0000313" key="16">
    <source>
        <dbReference type="EMBL" id="TQB76992.1"/>
    </source>
</evidence>
<dbReference type="NCBIfam" id="TIGR01733">
    <property type="entry name" value="AA-adenyl-dom"/>
    <property type="match status" value="2"/>
</dbReference>
<dbReference type="InterPro" id="IPR001242">
    <property type="entry name" value="Condensation_dom"/>
</dbReference>
<dbReference type="SUPFAM" id="SSF56801">
    <property type="entry name" value="Acetyl-CoA synthetase-like"/>
    <property type="match status" value="3"/>
</dbReference>
<dbReference type="NCBIfam" id="TIGR03383">
    <property type="entry name" value="urate_oxi"/>
    <property type="match status" value="1"/>
</dbReference>
<dbReference type="InterPro" id="IPR006162">
    <property type="entry name" value="Ppantetheine_attach_site"/>
</dbReference>
<dbReference type="GO" id="GO:0006144">
    <property type="term" value="P:purine nucleobase metabolic process"/>
    <property type="evidence" value="ECO:0007669"/>
    <property type="project" value="UniProtKB-KW"/>
</dbReference>
<dbReference type="Pfam" id="PF00501">
    <property type="entry name" value="AMP-binding"/>
    <property type="match status" value="3"/>
</dbReference>
<dbReference type="InterPro" id="IPR023213">
    <property type="entry name" value="CAT-like_dom_sf"/>
</dbReference>
<dbReference type="GO" id="GO:0005777">
    <property type="term" value="C:peroxisome"/>
    <property type="evidence" value="ECO:0007669"/>
    <property type="project" value="UniProtKB-SubCell"/>
</dbReference>
<evidence type="ECO:0000256" key="8">
    <source>
        <dbReference type="ARBA" id="ARBA00022631"/>
    </source>
</evidence>
<dbReference type="PROSITE" id="PS00366">
    <property type="entry name" value="URICASE"/>
    <property type="match status" value="1"/>
</dbReference>
<dbReference type="PROSITE" id="PS00012">
    <property type="entry name" value="PHOSPHOPANTETHEINE"/>
    <property type="match status" value="2"/>
</dbReference>
<evidence type="ECO:0000256" key="4">
    <source>
        <dbReference type="ARBA" id="ARBA00012598"/>
    </source>
</evidence>
<dbReference type="SMART" id="SM00823">
    <property type="entry name" value="PKS_PP"/>
    <property type="match status" value="4"/>
</dbReference>
<gene>
    <name evidence="16" type="ORF">MPDQ_006173</name>
</gene>
<dbReference type="STRING" id="5098.A0A507R4X9"/>
<comment type="similarity">
    <text evidence="12">Belongs to the NRP synthetase family.</text>
</comment>
<dbReference type="FunFam" id="3.30.559.10:FF:000017">
    <property type="entry name" value="Nonribosomal peptide synthase Pes1"/>
    <property type="match status" value="1"/>
</dbReference>
<dbReference type="Gene3D" id="3.30.559.30">
    <property type="entry name" value="Nonribosomal peptide synthetase, condensation domain"/>
    <property type="match status" value="8"/>
</dbReference>
<evidence type="ECO:0000256" key="12">
    <source>
        <dbReference type="ARBA" id="ARBA00029454"/>
    </source>
</evidence>
<dbReference type="GO" id="GO:0019748">
    <property type="term" value="P:secondary metabolic process"/>
    <property type="evidence" value="ECO:0007669"/>
    <property type="project" value="UniProtKB-ARBA"/>
</dbReference>
<comment type="pathway">
    <text evidence="2">Purine metabolism; urate degradation; (S)-allantoin from urate: step 1/3.</text>
</comment>
<evidence type="ECO:0000256" key="3">
    <source>
        <dbReference type="ARBA" id="ARBA00009760"/>
    </source>
</evidence>
<feature type="domain" description="Carrier" evidence="15">
    <location>
        <begin position="3584"/>
        <end position="3660"/>
    </location>
</feature>
<keyword evidence="9" id="KW-0677">Repeat</keyword>
<dbReference type="GO" id="GO:0019628">
    <property type="term" value="P:urate catabolic process"/>
    <property type="evidence" value="ECO:0007669"/>
    <property type="project" value="UniProtKB-UniPathway"/>
</dbReference>
<dbReference type="Gene3D" id="3.40.50.980">
    <property type="match status" value="2"/>
</dbReference>
<dbReference type="Gene3D" id="3.30.559.10">
    <property type="entry name" value="Chloramphenicol acetyltransferase-like domain"/>
    <property type="match status" value="6"/>
</dbReference>
<evidence type="ECO:0000256" key="14">
    <source>
        <dbReference type="SAM" id="MobiDB-lite"/>
    </source>
</evidence>
<feature type="domain" description="Carrier" evidence="15">
    <location>
        <begin position="4663"/>
        <end position="4739"/>
    </location>
</feature>
<dbReference type="InterPro" id="IPR045851">
    <property type="entry name" value="AMP-bd_C_sf"/>
</dbReference>
<keyword evidence="11" id="KW-0576">Peroxisome</keyword>
<dbReference type="NCBIfam" id="NF003417">
    <property type="entry name" value="PRK04813.1"/>
    <property type="match status" value="3"/>
</dbReference>
<dbReference type="InterPro" id="IPR019842">
    <property type="entry name" value="Uricase_CS"/>
</dbReference>
<keyword evidence="8" id="KW-0659">Purine metabolism</keyword>
<dbReference type="Pfam" id="PF01014">
    <property type="entry name" value="Uricase"/>
    <property type="match status" value="2"/>
</dbReference>
<keyword evidence="7" id="KW-0436">Ligase</keyword>
<evidence type="ECO:0000256" key="9">
    <source>
        <dbReference type="ARBA" id="ARBA00022737"/>
    </source>
</evidence>
<dbReference type="GO" id="GO:0004846">
    <property type="term" value="F:urate oxidase activity"/>
    <property type="evidence" value="ECO:0007669"/>
    <property type="project" value="UniProtKB-EC"/>
</dbReference>
<dbReference type="InterPro" id="IPR020845">
    <property type="entry name" value="AMP-binding_CS"/>
</dbReference>
<dbReference type="InterPro" id="IPR036736">
    <property type="entry name" value="ACP-like_sf"/>
</dbReference>